<dbReference type="InterPro" id="IPR027417">
    <property type="entry name" value="P-loop_NTPase"/>
</dbReference>
<proteinExistence type="predicted"/>
<keyword evidence="2" id="KW-0732">Signal</keyword>
<dbReference type="EMBL" id="VZTO01153342">
    <property type="protein sequence ID" value="NXT30495.1"/>
    <property type="molecule type" value="Genomic_DNA"/>
</dbReference>
<dbReference type="GO" id="GO:0016787">
    <property type="term" value="F:hydrolase activity"/>
    <property type="evidence" value="ECO:0007669"/>
    <property type="project" value="UniProtKB-KW"/>
</dbReference>
<dbReference type="SUPFAM" id="SSF52540">
    <property type="entry name" value="P-loop containing nucleoside triphosphate hydrolases"/>
    <property type="match status" value="1"/>
</dbReference>
<keyword evidence="5" id="KW-1185">Reference proteome</keyword>
<dbReference type="PANTHER" id="PTHR45766">
    <property type="entry name" value="DNA ANNEALING HELICASE AND ENDONUCLEASE ZRANB3 FAMILY MEMBER"/>
    <property type="match status" value="1"/>
</dbReference>
<dbReference type="Proteomes" id="UP000536260">
    <property type="component" value="Unassembled WGS sequence"/>
</dbReference>
<keyword evidence="1" id="KW-0378">Hydrolase</keyword>
<dbReference type="PANTHER" id="PTHR45766:SF6">
    <property type="entry name" value="SWI_SNF-RELATED MATRIX-ASSOCIATED ACTIN-DEPENDENT REGULATOR OF CHROMATIN SUBFAMILY A-LIKE PROTEIN 1"/>
    <property type="match status" value="1"/>
</dbReference>
<feature type="non-terminal residue" evidence="4">
    <location>
        <position position="1"/>
    </location>
</feature>
<feature type="chain" id="PRO_5029883281" evidence="2">
    <location>
        <begin position="22"/>
        <end position="59"/>
    </location>
</feature>
<dbReference type="AlphaFoldDB" id="A0A7L3BIU1"/>
<dbReference type="GO" id="GO:0043596">
    <property type="term" value="C:nuclear replication fork"/>
    <property type="evidence" value="ECO:0007669"/>
    <property type="project" value="TreeGrafter"/>
</dbReference>
<evidence type="ECO:0000256" key="1">
    <source>
        <dbReference type="ARBA" id="ARBA00022801"/>
    </source>
</evidence>
<feature type="domain" description="SNF2 N-terminal" evidence="3">
    <location>
        <begin position="18"/>
        <end position="58"/>
    </location>
</feature>
<feature type="signal peptide" evidence="2">
    <location>
        <begin position="1"/>
        <end position="21"/>
    </location>
</feature>
<evidence type="ECO:0000313" key="4">
    <source>
        <dbReference type="EMBL" id="NXT30495.1"/>
    </source>
</evidence>
<name>A0A7L3BIU1_9AVES</name>
<evidence type="ECO:0000259" key="3">
    <source>
        <dbReference type="Pfam" id="PF00176"/>
    </source>
</evidence>
<accession>A0A7L3BIU1</accession>
<dbReference type="InterPro" id="IPR000330">
    <property type="entry name" value="SNF2_N"/>
</dbReference>
<dbReference type="InterPro" id="IPR038718">
    <property type="entry name" value="SNF2-like_sf"/>
</dbReference>
<dbReference type="GO" id="GO:0031297">
    <property type="term" value="P:replication fork processing"/>
    <property type="evidence" value="ECO:0007669"/>
    <property type="project" value="TreeGrafter"/>
</dbReference>
<comment type="caution">
    <text evidence="4">The sequence shown here is derived from an EMBL/GenBank/DDBJ whole genome shotgun (WGS) entry which is preliminary data.</text>
</comment>
<dbReference type="Pfam" id="PF00176">
    <property type="entry name" value="SNF2-rel_dom"/>
    <property type="match status" value="1"/>
</dbReference>
<reference evidence="4 5" key="1">
    <citation type="submission" date="2019-09" db="EMBL/GenBank/DDBJ databases">
        <title>Bird 10,000 Genomes (B10K) Project - Family phase.</title>
        <authorList>
            <person name="Zhang G."/>
        </authorList>
    </citation>
    <scope>NUCLEOTIDE SEQUENCE [LARGE SCALE GENOMIC DNA]</scope>
    <source>
        <strain evidence="4">B10K-DU-003-42</strain>
        <tissue evidence="4">Mixed tissue sample</tissue>
    </source>
</reference>
<organism evidence="4 5">
    <name type="scientific">Syrrhaptes paradoxus</name>
    <name type="common">Pallas's sandgrouse</name>
    <dbReference type="NCBI Taxonomy" id="302527"/>
    <lineage>
        <taxon>Eukaryota</taxon>
        <taxon>Metazoa</taxon>
        <taxon>Chordata</taxon>
        <taxon>Craniata</taxon>
        <taxon>Vertebrata</taxon>
        <taxon>Euteleostomi</taxon>
        <taxon>Archelosauria</taxon>
        <taxon>Archosauria</taxon>
        <taxon>Dinosauria</taxon>
        <taxon>Saurischia</taxon>
        <taxon>Theropoda</taxon>
        <taxon>Coelurosauria</taxon>
        <taxon>Aves</taxon>
        <taxon>Neognathae</taxon>
        <taxon>Neoaves</taxon>
        <taxon>Columbimorphae</taxon>
        <taxon>Pterocliformes</taxon>
        <taxon>Pteroclidae</taxon>
        <taxon>Syrrhaptes</taxon>
    </lineage>
</organism>
<dbReference type="GO" id="GO:0006281">
    <property type="term" value="P:DNA repair"/>
    <property type="evidence" value="ECO:0007669"/>
    <property type="project" value="TreeGrafter"/>
</dbReference>
<evidence type="ECO:0000256" key="2">
    <source>
        <dbReference type="SAM" id="SignalP"/>
    </source>
</evidence>
<evidence type="ECO:0000313" key="5">
    <source>
        <dbReference type="Proteomes" id="UP000536260"/>
    </source>
</evidence>
<dbReference type="Gene3D" id="3.40.50.10810">
    <property type="entry name" value="Tandem AAA-ATPase domain"/>
    <property type="match status" value="1"/>
</dbReference>
<sequence length="59" mass="6707">LTFPLIFFSFAILRNGRLLLADDMGLGKTIQAICIAAYYQKEWPLLVVTPSSVRFTWAE</sequence>
<gene>
    <name evidence="4" type="primary">Smarcal1_1</name>
    <name evidence="4" type="ORF">SYRPAR_R14304</name>
</gene>
<dbReference type="GO" id="GO:0005524">
    <property type="term" value="F:ATP binding"/>
    <property type="evidence" value="ECO:0007669"/>
    <property type="project" value="InterPro"/>
</dbReference>
<protein>
    <submittedName>
        <fullName evidence="4">SMAL1 protein</fullName>
    </submittedName>
</protein>
<feature type="non-terminal residue" evidence="4">
    <location>
        <position position="59"/>
    </location>
</feature>